<evidence type="ECO:0008006" key="3">
    <source>
        <dbReference type="Google" id="ProtNLM"/>
    </source>
</evidence>
<name>A0ABR2KUK5_9EUKA</name>
<accession>A0ABR2KUK5</accession>
<evidence type="ECO:0000313" key="2">
    <source>
        <dbReference type="Proteomes" id="UP001470230"/>
    </source>
</evidence>
<keyword evidence="2" id="KW-1185">Reference proteome</keyword>
<sequence length="70" mass="7987">MGSYRVLRVEGSFNTEYYIDNIILGSRFVEDADRYQGIGNLIFQQDNAPAHRSAETQDVLKELGITFLDD</sequence>
<dbReference type="EMBL" id="JAPFFF010000003">
    <property type="protein sequence ID" value="KAK8894701.1"/>
    <property type="molecule type" value="Genomic_DNA"/>
</dbReference>
<comment type="caution">
    <text evidence="1">The sequence shown here is derived from an EMBL/GenBank/DDBJ whole genome shotgun (WGS) entry which is preliminary data.</text>
</comment>
<evidence type="ECO:0000313" key="1">
    <source>
        <dbReference type="EMBL" id="KAK8894701.1"/>
    </source>
</evidence>
<gene>
    <name evidence="1" type="ORF">M9Y10_023138</name>
</gene>
<protein>
    <recommendedName>
        <fullName evidence="3">Tc1-like transposase DDE domain-containing protein</fullName>
    </recommendedName>
</protein>
<reference evidence="1 2" key="1">
    <citation type="submission" date="2024-04" db="EMBL/GenBank/DDBJ databases">
        <title>Tritrichomonas musculus Genome.</title>
        <authorList>
            <person name="Alves-Ferreira E."/>
            <person name="Grigg M."/>
            <person name="Lorenzi H."/>
            <person name="Galac M."/>
        </authorList>
    </citation>
    <scope>NUCLEOTIDE SEQUENCE [LARGE SCALE GENOMIC DNA]</scope>
    <source>
        <strain evidence="1 2">EAF2021</strain>
    </source>
</reference>
<dbReference type="InterPro" id="IPR036397">
    <property type="entry name" value="RNaseH_sf"/>
</dbReference>
<dbReference type="Proteomes" id="UP001470230">
    <property type="component" value="Unassembled WGS sequence"/>
</dbReference>
<proteinExistence type="predicted"/>
<organism evidence="1 2">
    <name type="scientific">Tritrichomonas musculus</name>
    <dbReference type="NCBI Taxonomy" id="1915356"/>
    <lineage>
        <taxon>Eukaryota</taxon>
        <taxon>Metamonada</taxon>
        <taxon>Parabasalia</taxon>
        <taxon>Tritrichomonadida</taxon>
        <taxon>Tritrichomonadidae</taxon>
        <taxon>Tritrichomonas</taxon>
    </lineage>
</organism>
<dbReference type="Gene3D" id="3.30.420.10">
    <property type="entry name" value="Ribonuclease H-like superfamily/Ribonuclease H"/>
    <property type="match status" value="1"/>
</dbReference>